<evidence type="ECO:0000313" key="1">
    <source>
        <dbReference type="EMBL" id="MBS4078443.1"/>
    </source>
</evidence>
<dbReference type="RefSeq" id="WP_212544597.1">
    <property type="nucleotide sequence ID" value="NZ_JAGYHF010000004.1"/>
</dbReference>
<sequence length="112" mass="12340">MTSIPQPLVIKEAIGDMIKLSDVPMDGATAQILPYRLDEFEGVPFYVQVVLDGVPLTARFEGVTPYSQTIEINVPRAELLNHVGPKGVEFSYRLNIGGNQVVAPNTKYEITH</sequence>
<protein>
    <submittedName>
        <fullName evidence="1">Uncharacterized protein</fullName>
    </submittedName>
</protein>
<reference evidence="1 2" key="1">
    <citation type="submission" date="2021-04" db="EMBL/GenBank/DDBJ databases">
        <title>Pseudomonas rustica sp. nov. isolated from raw milk.</title>
        <authorList>
            <person name="Fiedler G."/>
            <person name="Gieschler S."/>
            <person name="Kabisch J."/>
            <person name="Grimmler C."/>
            <person name="Brinks E."/>
            <person name="Wagner N."/>
            <person name="Hetzer B."/>
            <person name="Franz C.M.A.P."/>
            <person name="Boehnlein C."/>
        </authorList>
    </citation>
    <scope>NUCLEOTIDE SEQUENCE [LARGE SCALE GENOMIC DNA]</scope>
    <source>
        <strain evidence="1 2">MBT-4</strain>
    </source>
</reference>
<dbReference type="Proteomes" id="UP000676035">
    <property type="component" value="Unassembled WGS sequence"/>
</dbReference>
<comment type="caution">
    <text evidence="1">The sequence shown here is derived from an EMBL/GenBank/DDBJ whole genome shotgun (WGS) entry which is preliminary data.</text>
</comment>
<keyword evidence="2" id="KW-1185">Reference proteome</keyword>
<gene>
    <name evidence="1" type="ORF">KFS80_09130</name>
</gene>
<accession>A0ABS5MVW5</accession>
<dbReference type="EMBL" id="JAGYHF010000004">
    <property type="protein sequence ID" value="MBS4078443.1"/>
    <property type="molecule type" value="Genomic_DNA"/>
</dbReference>
<organism evidence="1 2">
    <name type="scientific">Pseudomonas rustica</name>
    <dbReference type="NCBI Taxonomy" id="2827099"/>
    <lineage>
        <taxon>Bacteria</taxon>
        <taxon>Pseudomonadati</taxon>
        <taxon>Pseudomonadota</taxon>
        <taxon>Gammaproteobacteria</taxon>
        <taxon>Pseudomonadales</taxon>
        <taxon>Pseudomonadaceae</taxon>
        <taxon>Pseudomonas</taxon>
    </lineage>
</organism>
<proteinExistence type="predicted"/>
<evidence type="ECO:0000313" key="2">
    <source>
        <dbReference type="Proteomes" id="UP000676035"/>
    </source>
</evidence>
<name>A0ABS5MVW5_9PSED</name>